<feature type="transmembrane region" description="Helical" evidence="1">
    <location>
        <begin position="6"/>
        <end position="25"/>
    </location>
</feature>
<feature type="transmembrane region" description="Helical" evidence="1">
    <location>
        <begin position="32"/>
        <end position="51"/>
    </location>
</feature>
<organism evidence="2 3">
    <name type="scientific">Paractinoplanes tereljensis</name>
    <dbReference type="NCBI Taxonomy" id="571912"/>
    <lineage>
        <taxon>Bacteria</taxon>
        <taxon>Bacillati</taxon>
        <taxon>Actinomycetota</taxon>
        <taxon>Actinomycetes</taxon>
        <taxon>Micromonosporales</taxon>
        <taxon>Micromonosporaceae</taxon>
        <taxon>Paractinoplanes</taxon>
    </lineage>
</organism>
<protein>
    <submittedName>
        <fullName evidence="2">Uncharacterized protein</fullName>
    </submittedName>
</protein>
<reference evidence="2" key="1">
    <citation type="submission" date="2021-01" db="EMBL/GenBank/DDBJ databases">
        <title>Whole genome shotgun sequence of Actinoplanes tereljensis NBRC 105297.</title>
        <authorList>
            <person name="Komaki H."/>
            <person name="Tamura T."/>
        </authorList>
    </citation>
    <scope>NUCLEOTIDE SEQUENCE</scope>
    <source>
        <strain evidence="2">NBRC 105297</strain>
    </source>
</reference>
<proteinExistence type="predicted"/>
<evidence type="ECO:0000313" key="3">
    <source>
        <dbReference type="Proteomes" id="UP000623608"/>
    </source>
</evidence>
<evidence type="ECO:0000256" key="1">
    <source>
        <dbReference type="SAM" id="Phobius"/>
    </source>
</evidence>
<keyword evidence="1" id="KW-0472">Membrane</keyword>
<sequence>MSDMVDLLLAGAAVVVLVAVTVVLVRGERRGLVGLVALLVLAAGTFTVAIYHHASAPDVVLPDLPIAASSPAAQGLGTATLHVEVPMGAGDKYPQGAIWLDPPRAGTNAYTGDLSLLCSTPGKTDHDQNCTGGDKRVWTVEPLEKRALVSPATGDPFADPAACAEGNLSYQVGYLELVAGKGYCARIADRIFALRIPDFPVDQPLPRALNAEVAVLG</sequence>
<comment type="caution">
    <text evidence="2">The sequence shown here is derived from an EMBL/GenBank/DDBJ whole genome shotgun (WGS) entry which is preliminary data.</text>
</comment>
<keyword evidence="3" id="KW-1185">Reference proteome</keyword>
<keyword evidence="1" id="KW-0812">Transmembrane</keyword>
<name>A0A919TUV4_9ACTN</name>
<evidence type="ECO:0000313" key="2">
    <source>
        <dbReference type="EMBL" id="GIF24093.1"/>
    </source>
</evidence>
<gene>
    <name evidence="2" type="ORF">Ate02nite_68230</name>
</gene>
<keyword evidence="1" id="KW-1133">Transmembrane helix</keyword>
<dbReference type="AlphaFoldDB" id="A0A919TUV4"/>
<accession>A0A919TUV4</accession>
<dbReference type="Proteomes" id="UP000623608">
    <property type="component" value="Unassembled WGS sequence"/>
</dbReference>
<dbReference type="EMBL" id="BOMY01000043">
    <property type="protein sequence ID" value="GIF24093.1"/>
    <property type="molecule type" value="Genomic_DNA"/>
</dbReference>